<gene>
    <name evidence="3" type="ORF">DFP90_103105</name>
</gene>
<dbReference type="PROSITE" id="PS50817">
    <property type="entry name" value="INTEIN_N_TER"/>
    <property type="match status" value="1"/>
</dbReference>
<dbReference type="InterPro" id="IPR006141">
    <property type="entry name" value="Intein_N"/>
</dbReference>
<comment type="caution">
    <text evidence="3">The sequence shown here is derived from an EMBL/GenBank/DDBJ whole genome shotgun (WGS) entry which is preliminary data.</text>
</comment>
<keyword evidence="4" id="KW-1185">Reference proteome</keyword>
<sequence>MALEDQLLKLKYEIQKNISLLKDGAHVVPNDVLARLRPMIPTGYTLGINFVGEWGPILVGFEGAHGVMITPDGMDRHYTSVAGTYGLSGLPATVGMEFHLIKGPPESFEGFATQVEAGWGPGIGVTIPTTNGTQALSAFWEAVNSGEGEFVDTLANKAPEGTSVYFTAELNAGFGTEFGYTWVHDRTPLHVQYPDLIVVTRNLNHLDYRQFNADSGRFESVNGIMRPILGEEDYQPQTPQEAFHTEVLLFRPDGTQVFQNGSKILPDGTRVNSDTGAAPPEQASVEGVAEFVRSEIKGKSLILGKHCFAAGTPVSMADGTVKPIEKIEVGDKVLSFDAQDSAGKGQLVPRTVTHRHINHNKLVIDFHGTLVTPDHLTLCESAGSDPVFLPLIDIIKNDGIVISEDGTSLRAATNCPVGSLEDVMVKVLMLVDRQNRELVESEIRAGTLLLREDGTTVRVLDCIRAQGMELRRDGYLVSREQPGSPEPLYWAGPVPDPEDYILRKSGLTLADLEPERAQFPLH</sequence>
<organism evidence="3 4">
    <name type="scientific">Aestuariispira insulae</name>
    <dbReference type="NCBI Taxonomy" id="1461337"/>
    <lineage>
        <taxon>Bacteria</taxon>
        <taxon>Pseudomonadati</taxon>
        <taxon>Pseudomonadota</taxon>
        <taxon>Alphaproteobacteria</taxon>
        <taxon>Rhodospirillales</taxon>
        <taxon>Kiloniellaceae</taxon>
        <taxon>Aestuariispira</taxon>
    </lineage>
</organism>
<dbReference type="OrthoDB" id="7355177at2"/>
<dbReference type="AlphaFoldDB" id="A0A3D9HPH4"/>
<protein>
    <recommendedName>
        <fullName evidence="2">Hint domain-containing protein</fullName>
    </recommendedName>
</protein>
<dbReference type="CDD" id="cd00081">
    <property type="entry name" value="Hint"/>
    <property type="match status" value="1"/>
</dbReference>
<proteinExistence type="predicted"/>
<dbReference type="SUPFAM" id="SSF51294">
    <property type="entry name" value="Hedgehog/intein (Hint) domain"/>
    <property type="match status" value="1"/>
</dbReference>
<dbReference type="Gene3D" id="2.170.16.10">
    <property type="entry name" value="Hedgehog/Intein (Hint) domain"/>
    <property type="match status" value="1"/>
</dbReference>
<feature type="region of interest" description="Disordered" evidence="1">
    <location>
        <begin position="263"/>
        <end position="283"/>
    </location>
</feature>
<evidence type="ECO:0000259" key="2">
    <source>
        <dbReference type="SMART" id="SM00306"/>
    </source>
</evidence>
<dbReference type="Proteomes" id="UP000256845">
    <property type="component" value="Unassembled WGS sequence"/>
</dbReference>
<dbReference type="InterPro" id="IPR003587">
    <property type="entry name" value="Hint_dom_N"/>
</dbReference>
<evidence type="ECO:0000313" key="4">
    <source>
        <dbReference type="Proteomes" id="UP000256845"/>
    </source>
</evidence>
<evidence type="ECO:0000313" key="3">
    <source>
        <dbReference type="EMBL" id="RED51305.1"/>
    </source>
</evidence>
<dbReference type="RefSeq" id="WP_115936206.1">
    <property type="nucleotide sequence ID" value="NZ_QRDW01000003.1"/>
</dbReference>
<evidence type="ECO:0000256" key="1">
    <source>
        <dbReference type="SAM" id="MobiDB-lite"/>
    </source>
</evidence>
<dbReference type="SMART" id="SM00306">
    <property type="entry name" value="HintN"/>
    <property type="match status" value="1"/>
</dbReference>
<feature type="domain" description="Hint" evidence="2">
    <location>
        <begin position="305"/>
        <end position="404"/>
    </location>
</feature>
<dbReference type="InterPro" id="IPR036844">
    <property type="entry name" value="Hint_dom_sf"/>
</dbReference>
<reference evidence="3 4" key="1">
    <citation type="submission" date="2018-07" db="EMBL/GenBank/DDBJ databases">
        <title>Genomic Encyclopedia of Type Strains, Phase III (KMG-III): the genomes of soil and plant-associated and newly described type strains.</title>
        <authorList>
            <person name="Whitman W."/>
        </authorList>
    </citation>
    <scope>NUCLEOTIDE SEQUENCE [LARGE SCALE GENOMIC DNA]</scope>
    <source>
        <strain evidence="3 4">CECT 8488</strain>
    </source>
</reference>
<dbReference type="GO" id="GO:0016539">
    <property type="term" value="P:intein-mediated protein splicing"/>
    <property type="evidence" value="ECO:0007669"/>
    <property type="project" value="InterPro"/>
</dbReference>
<name>A0A3D9HPH4_9PROT</name>
<accession>A0A3D9HPH4</accession>
<dbReference type="EMBL" id="QRDW01000003">
    <property type="protein sequence ID" value="RED51305.1"/>
    <property type="molecule type" value="Genomic_DNA"/>
</dbReference>